<keyword evidence="15" id="KW-0675">Receptor</keyword>
<feature type="chain" id="PRO_5046353069" evidence="12">
    <location>
        <begin position="26"/>
        <end position="657"/>
    </location>
</feature>
<dbReference type="PANTHER" id="PTHR30069:SF49">
    <property type="entry name" value="OUTER MEMBRANE PROTEIN C"/>
    <property type="match status" value="1"/>
</dbReference>
<dbReference type="InterPro" id="IPR012910">
    <property type="entry name" value="Plug_dom"/>
</dbReference>
<feature type="short sequence motif" description="TonB C-terminal box" evidence="10">
    <location>
        <begin position="640"/>
        <end position="657"/>
    </location>
</feature>
<evidence type="ECO:0000256" key="5">
    <source>
        <dbReference type="ARBA" id="ARBA00022729"/>
    </source>
</evidence>
<comment type="subcellular location">
    <subcellularLocation>
        <location evidence="1 9">Cell outer membrane</location>
        <topology evidence="1 9">Multi-pass membrane protein</topology>
    </subcellularLocation>
</comment>
<dbReference type="InterPro" id="IPR036942">
    <property type="entry name" value="Beta-barrel_TonB_sf"/>
</dbReference>
<evidence type="ECO:0000256" key="10">
    <source>
        <dbReference type="PROSITE-ProRule" id="PRU10144"/>
    </source>
</evidence>
<sequence length="657" mass="72020">MSHASRFLRTGLAAAVSLAAWQAAAAEPAMSTMVITAPAMTDPYRVSTDARTPQLPLPAADGGAFLKSVPGFSVSRKGGTSGDPELRGLGGSRLNILADGANILGGCGGRMDPPTAYIFPQAYDRVEVIKGPQSVRYGVAPAGVVRFERDKPELSESTVEGFASTTLGSNDRFDLVGDITAGNREGYVRLIGTLSDQDNYEDGDGEEMHSSYNRWSGTAIVGWTPDPDTRIELAFDRSDAEAAYDDRGMDGTEFDRTGYTLTASRRDITPWLDEVELQLYYNDVDHVMDNYTLRQPPGMPMVQNPDRRTLGGRLAAELELAPATRMAVGMDYAENEHRFRSAGGMQAFAYRDLPRQEVARFKDYGIFTEVEQELSERSWITLGLRVDRSEAEARSADGFARLEGFGGAKRGETSRSTLWSGFARYEYALEPQPLSLFAGVGRAERAGDFWERRRVFDLETETLTQLDTGASWHGDRLSANLSLFHGWYDDYILVTEGGRSADNVDARTYGLEADMRLRLTDSWGLTSTLAWVRSNNTSEDRPLAQTPPLEATLGLDYARNAYFGGVLLRGVARQDRIAEGQGTIYSLDTRETPGFATVSAYGGRELFGNTILTLGVDNLFGRTYAEHIQNGSADLGASAQPVNEPGRIVWANLTTRF</sequence>
<keyword evidence="2 9" id="KW-0813">Transport</keyword>
<dbReference type="Gene3D" id="2.170.130.10">
    <property type="entry name" value="TonB-dependent receptor, plug domain"/>
    <property type="match status" value="1"/>
</dbReference>
<keyword evidence="7 9" id="KW-0472">Membrane</keyword>
<dbReference type="EMBL" id="JARWAL010000011">
    <property type="protein sequence ID" value="MDR5893756.1"/>
    <property type="molecule type" value="Genomic_DNA"/>
</dbReference>
<evidence type="ECO:0000256" key="4">
    <source>
        <dbReference type="ARBA" id="ARBA00022692"/>
    </source>
</evidence>
<evidence type="ECO:0000259" key="14">
    <source>
        <dbReference type="Pfam" id="PF07715"/>
    </source>
</evidence>
<dbReference type="Proteomes" id="UP001252270">
    <property type="component" value="Unassembled WGS sequence"/>
</dbReference>
<evidence type="ECO:0000256" key="1">
    <source>
        <dbReference type="ARBA" id="ARBA00004571"/>
    </source>
</evidence>
<evidence type="ECO:0000256" key="2">
    <source>
        <dbReference type="ARBA" id="ARBA00022448"/>
    </source>
</evidence>
<dbReference type="RefSeq" id="WP_309637262.1">
    <property type="nucleotide sequence ID" value="NZ_JARWAL010000011.1"/>
</dbReference>
<evidence type="ECO:0000256" key="8">
    <source>
        <dbReference type="ARBA" id="ARBA00023237"/>
    </source>
</evidence>
<comment type="caution">
    <text evidence="15">The sequence shown here is derived from an EMBL/GenBank/DDBJ whole genome shotgun (WGS) entry which is preliminary data.</text>
</comment>
<feature type="domain" description="TonB-dependent receptor-like beta-barrel" evidence="13">
    <location>
        <begin position="198"/>
        <end position="619"/>
    </location>
</feature>
<evidence type="ECO:0000259" key="13">
    <source>
        <dbReference type="Pfam" id="PF00593"/>
    </source>
</evidence>
<dbReference type="Pfam" id="PF07715">
    <property type="entry name" value="Plug"/>
    <property type="match status" value="1"/>
</dbReference>
<dbReference type="Pfam" id="PF00593">
    <property type="entry name" value="TonB_dep_Rec_b-barrel"/>
    <property type="match status" value="1"/>
</dbReference>
<evidence type="ECO:0000256" key="12">
    <source>
        <dbReference type="SAM" id="SignalP"/>
    </source>
</evidence>
<dbReference type="PANTHER" id="PTHR30069">
    <property type="entry name" value="TONB-DEPENDENT OUTER MEMBRANE RECEPTOR"/>
    <property type="match status" value="1"/>
</dbReference>
<name>A0ABU1GP17_9GAMM</name>
<dbReference type="InterPro" id="IPR000531">
    <property type="entry name" value="Beta-barrel_TonB"/>
</dbReference>
<reference evidence="15 16" key="1">
    <citation type="submission" date="2023-04" db="EMBL/GenBank/DDBJ databases">
        <title>A long-awaited taxogenomic arrangement of the family Halomonadaceae.</title>
        <authorList>
            <person name="De La Haba R."/>
            <person name="Chuvochina M."/>
            <person name="Wittouck S."/>
            <person name="Arahal D.R."/>
            <person name="Sanchez-Porro C."/>
            <person name="Hugenholtz P."/>
            <person name="Ventosa A."/>
        </authorList>
    </citation>
    <scope>NUCLEOTIDE SEQUENCE [LARGE SCALE GENOMIC DNA]</scope>
    <source>
        <strain evidence="15 16">DSM 17332</strain>
    </source>
</reference>
<evidence type="ECO:0000256" key="6">
    <source>
        <dbReference type="ARBA" id="ARBA00023077"/>
    </source>
</evidence>
<keyword evidence="4 9" id="KW-0812">Transmembrane</keyword>
<feature type="signal peptide" evidence="12">
    <location>
        <begin position="1"/>
        <end position="25"/>
    </location>
</feature>
<dbReference type="Gene3D" id="2.40.170.20">
    <property type="entry name" value="TonB-dependent receptor, beta-barrel domain"/>
    <property type="match status" value="1"/>
</dbReference>
<accession>A0ABU1GP17</accession>
<dbReference type="SUPFAM" id="SSF56935">
    <property type="entry name" value="Porins"/>
    <property type="match status" value="1"/>
</dbReference>
<evidence type="ECO:0000313" key="16">
    <source>
        <dbReference type="Proteomes" id="UP001252270"/>
    </source>
</evidence>
<dbReference type="NCBIfam" id="TIGR01778">
    <property type="entry name" value="TonB-copper"/>
    <property type="match status" value="1"/>
</dbReference>
<dbReference type="PROSITE" id="PS52016">
    <property type="entry name" value="TONB_DEPENDENT_REC_3"/>
    <property type="match status" value="1"/>
</dbReference>
<keyword evidence="8 9" id="KW-0998">Cell outer membrane</keyword>
<evidence type="ECO:0000256" key="7">
    <source>
        <dbReference type="ARBA" id="ARBA00023136"/>
    </source>
</evidence>
<dbReference type="InterPro" id="IPR010917">
    <property type="entry name" value="TonB_rcpt_CS"/>
</dbReference>
<organism evidence="15 16">
    <name type="scientific">Halomonas mongoliensis</name>
    <dbReference type="NCBI Taxonomy" id="321265"/>
    <lineage>
        <taxon>Bacteria</taxon>
        <taxon>Pseudomonadati</taxon>
        <taxon>Pseudomonadota</taxon>
        <taxon>Gammaproteobacteria</taxon>
        <taxon>Oceanospirillales</taxon>
        <taxon>Halomonadaceae</taxon>
        <taxon>Halomonas</taxon>
    </lineage>
</organism>
<feature type="domain" description="TonB-dependent receptor plug" evidence="14">
    <location>
        <begin position="58"/>
        <end position="144"/>
    </location>
</feature>
<protein>
    <submittedName>
        <fullName evidence="15">TonB-dependent copper receptor</fullName>
    </submittedName>
</protein>
<dbReference type="InterPro" id="IPR037066">
    <property type="entry name" value="Plug_dom_sf"/>
</dbReference>
<keyword evidence="6 11" id="KW-0798">TonB box</keyword>
<dbReference type="PROSITE" id="PS01156">
    <property type="entry name" value="TONB_DEPENDENT_REC_2"/>
    <property type="match status" value="1"/>
</dbReference>
<gene>
    <name evidence="15" type="ORF">QC820_13140</name>
</gene>
<comment type="similarity">
    <text evidence="9 11">Belongs to the TonB-dependent receptor family.</text>
</comment>
<dbReference type="InterPro" id="IPR039426">
    <property type="entry name" value="TonB-dep_rcpt-like"/>
</dbReference>
<evidence type="ECO:0000313" key="15">
    <source>
        <dbReference type="EMBL" id="MDR5893756.1"/>
    </source>
</evidence>
<evidence type="ECO:0000256" key="3">
    <source>
        <dbReference type="ARBA" id="ARBA00022452"/>
    </source>
</evidence>
<proteinExistence type="inferred from homology"/>
<evidence type="ECO:0000256" key="11">
    <source>
        <dbReference type="RuleBase" id="RU003357"/>
    </source>
</evidence>
<keyword evidence="3 9" id="KW-1134">Transmembrane beta strand</keyword>
<dbReference type="CDD" id="cd01347">
    <property type="entry name" value="ligand_gated_channel"/>
    <property type="match status" value="1"/>
</dbReference>
<evidence type="ECO:0000256" key="9">
    <source>
        <dbReference type="PROSITE-ProRule" id="PRU01360"/>
    </source>
</evidence>
<keyword evidence="16" id="KW-1185">Reference proteome</keyword>
<dbReference type="InterPro" id="IPR010100">
    <property type="entry name" value="TonB-dep_Cu_rcpt"/>
</dbReference>
<keyword evidence="5 12" id="KW-0732">Signal</keyword>